<sequence length="201" mass="22911">MPNAPEAIGKIELNWQRVAYRLSAKVPTLYFDAGARFDDATDEFLVRQLLREILIDTLSESFVTLKEQPYPNARKRIDLTLGPPKEAHDTAIEIKSDGATPGQIKEDWSKLLKCAHPIRLSIFSGVVEQRRHTTLEKEFSSKLFTIEENSQVHEIACPAFRFTIDELQGKDKKDLVAFCWIWSIGKDARSLPKIDFPIVRG</sequence>
<reference evidence="1 2" key="1">
    <citation type="journal article" date="2018" name="Front. Microbiol.">
        <title>Genome-Based Analysis Reveals the Taxonomy and Diversity of the Family Idiomarinaceae.</title>
        <authorList>
            <person name="Liu Y."/>
            <person name="Lai Q."/>
            <person name="Shao Z."/>
        </authorList>
    </citation>
    <scope>NUCLEOTIDE SEQUENCE [LARGE SCALE GENOMIC DNA]</scope>
    <source>
        <strain evidence="1 2">GBSy1</strain>
    </source>
</reference>
<proteinExistence type="predicted"/>
<accession>A0ABY0BYD6</accession>
<evidence type="ECO:0000313" key="1">
    <source>
        <dbReference type="EMBL" id="RUO29712.1"/>
    </source>
</evidence>
<dbReference type="EMBL" id="PIPN01000003">
    <property type="protein sequence ID" value="RUO29712.1"/>
    <property type="molecule type" value="Genomic_DNA"/>
</dbReference>
<evidence type="ECO:0000313" key="2">
    <source>
        <dbReference type="Proteomes" id="UP000287410"/>
    </source>
</evidence>
<dbReference type="Proteomes" id="UP000287410">
    <property type="component" value="Unassembled WGS sequence"/>
</dbReference>
<name>A0ABY0BYD6_9GAMM</name>
<comment type="caution">
    <text evidence="1">The sequence shown here is derived from an EMBL/GenBank/DDBJ whole genome shotgun (WGS) entry which is preliminary data.</text>
</comment>
<organism evidence="1 2">
    <name type="scientific">Aliidiomarina sedimenti</name>
    <dbReference type="NCBI Taxonomy" id="1933879"/>
    <lineage>
        <taxon>Bacteria</taxon>
        <taxon>Pseudomonadati</taxon>
        <taxon>Pseudomonadota</taxon>
        <taxon>Gammaproteobacteria</taxon>
        <taxon>Alteromonadales</taxon>
        <taxon>Idiomarinaceae</taxon>
        <taxon>Aliidiomarina</taxon>
    </lineage>
</organism>
<gene>
    <name evidence="1" type="ORF">CWE12_07000</name>
</gene>
<dbReference type="RefSeq" id="WP_126788984.1">
    <property type="nucleotide sequence ID" value="NZ_PIPN01000003.1"/>
</dbReference>
<keyword evidence="2" id="KW-1185">Reference proteome</keyword>
<protein>
    <submittedName>
        <fullName evidence="1">Uncharacterized protein</fullName>
    </submittedName>
</protein>